<dbReference type="GO" id="GO:0005739">
    <property type="term" value="C:mitochondrion"/>
    <property type="evidence" value="ECO:0007669"/>
    <property type="project" value="TreeGrafter"/>
</dbReference>
<evidence type="ECO:0000313" key="3">
    <source>
        <dbReference type="Proteomes" id="UP000091820"/>
    </source>
</evidence>
<evidence type="ECO:0000313" key="2">
    <source>
        <dbReference type="EnsemblMetazoa" id="GBRI022097-PA"/>
    </source>
</evidence>
<dbReference type="GO" id="GO:0019136">
    <property type="term" value="F:deoxynucleoside kinase activity"/>
    <property type="evidence" value="ECO:0007669"/>
    <property type="project" value="TreeGrafter"/>
</dbReference>
<dbReference type="PANTHER" id="PTHR10513">
    <property type="entry name" value="DEOXYNUCLEOSIDE KINASE"/>
    <property type="match status" value="1"/>
</dbReference>
<dbReference type="EnsemblMetazoa" id="GBRI022097-RA">
    <property type="protein sequence ID" value="GBRI022097-PA"/>
    <property type="gene ID" value="GBRI022097"/>
</dbReference>
<dbReference type="SUPFAM" id="SSF52540">
    <property type="entry name" value="P-loop containing nucleoside triphosphate hydrolases"/>
    <property type="match status" value="1"/>
</dbReference>
<dbReference type="Proteomes" id="UP000091820">
    <property type="component" value="Unassembled WGS sequence"/>
</dbReference>
<organism evidence="2 3">
    <name type="scientific">Glossina brevipalpis</name>
    <dbReference type="NCBI Taxonomy" id="37001"/>
    <lineage>
        <taxon>Eukaryota</taxon>
        <taxon>Metazoa</taxon>
        <taxon>Ecdysozoa</taxon>
        <taxon>Arthropoda</taxon>
        <taxon>Hexapoda</taxon>
        <taxon>Insecta</taxon>
        <taxon>Pterygota</taxon>
        <taxon>Neoptera</taxon>
        <taxon>Endopterygota</taxon>
        <taxon>Diptera</taxon>
        <taxon>Brachycera</taxon>
        <taxon>Muscomorpha</taxon>
        <taxon>Hippoboscoidea</taxon>
        <taxon>Glossinidae</taxon>
        <taxon>Glossina</taxon>
    </lineage>
</organism>
<name>A0A1A9WJL1_9MUSC</name>
<reference evidence="3" key="1">
    <citation type="submission" date="2014-03" db="EMBL/GenBank/DDBJ databases">
        <authorList>
            <person name="Aksoy S."/>
            <person name="Warren W."/>
            <person name="Wilson R.K."/>
        </authorList>
    </citation>
    <scope>NUCLEOTIDE SEQUENCE [LARGE SCALE GENOMIC DNA]</scope>
    <source>
        <strain evidence="3">IAEA</strain>
    </source>
</reference>
<dbReference type="Pfam" id="PF01712">
    <property type="entry name" value="dNK"/>
    <property type="match status" value="1"/>
</dbReference>
<dbReference type="VEuPathDB" id="VectorBase:GBRI022097"/>
<dbReference type="PANTHER" id="PTHR10513:SF24">
    <property type="entry name" value="THYMIDINE KINASE 2, MITOCHONDRIAL"/>
    <property type="match status" value="1"/>
</dbReference>
<dbReference type="InterPro" id="IPR050566">
    <property type="entry name" value="Deoxyribonucleoside_kinase"/>
</dbReference>
<dbReference type="STRING" id="37001.A0A1A9WJL1"/>
<evidence type="ECO:0000259" key="1">
    <source>
        <dbReference type="Pfam" id="PF01712"/>
    </source>
</evidence>
<sequence>MERSLYSSKYCFVENMYKNNSMEPAMYHILQEWYKFIEESIYIQANLIVYLRTYPEIVYKRIQKRSKNHSWRDFC</sequence>
<accession>A0A1A9WJL1</accession>
<proteinExistence type="predicted"/>
<protein>
    <submittedName>
        <fullName evidence="2">DNK domain-containing protein</fullName>
    </submittedName>
</protein>
<dbReference type="AlphaFoldDB" id="A0A1A9WJL1"/>
<feature type="domain" description="Deoxynucleoside kinase" evidence="1">
    <location>
        <begin position="1"/>
        <end position="68"/>
    </location>
</feature>
<dbReference type="InterPro" id="IPR027417">
    <property type="entry name" value="P-loop_NTPase"/>
</dbReference>
<dbReference type="InterPro" id="IPR031314">
    <property type="entry name" value="DNK_dom"/>
</dbReference>
<dbReference type="Gene3D" id="3.40.50.300">
    <property type="entry name" value="P-loop containing nucleotide triphosphate hydrolases"/>
    <property type="match status" value="1"/>
</dbReference>
<reference evidence="2" key="2">
    <citation type="submission" date="2020-05" db="UniProtKB">
        <authorList>
            <consortium name="EnsemblMetazoa"/>
        </authorList>
    </citation>
    <scope>IDENTIFICATION</scope>
    <source>
        <strain evidence="2">IAEA</strain>
    </source>
</reference>
<keyword evidence="3" id="KW-1185">Reference proteome</keyword>